<dbReference type="Pfam" id="PF00027">
    <property type="entry name" value="cNMP_binding"/>
    <property type="match status" value="1"/>
</dbReference>
<evidence type="ECO:0000259" key="3">
    <source>
        <dbReference type="PROSITE" id="PS50042"/>
    </source>
</evidence>
<dbReference type="AlphaFoldDB" id="A0A5C7AVX8"/>
<reference evidence="6" key="1">
    <citation type="submission" date="2019-08" db="EMBL/GenBank/DDBJ databases">
        <title>Seonamhaeicola sediminis sp. nov., isolated from marine sediment.</title>
        <authorList>
            <person name="Cao W.R."/>
        </authorList>
    </citation>
    <scope>NUCLEOTIDE SEQUENCE [LARGE SCALE GENOMIC DNA]</scope>
    <source>
        <strain evidence="6">Gy8</strain>
    </source>
</reference>
<dbReference type="SUPFAM" id="SSF54631">
    <property type="entry name" value="CBS-domain pair"/>
    <property type="match status" value="1"/>
</dbReference>
<dbReference type="InterPro" id="IPR046342">
    <property type="entry name" value="CBS_dom_sf"/>
</dbReference>
<dbReference type="PROSITE" id="PS51371">
    <property type="entry name" value="CBS"/>
    <property type="match status" value="2"/>
</dbReference>
<comment type="caution">
    <text evidence="5">The sequence shown here is derived from an EMBL/GenBank/DDBJ whole genome shotgun (WGS) entry which is preliminary data.</text>
</comment>
<evidence type="ECO:0000256" key="1">
    <source>
        <dbReference type="ARBA" id="ARBA00023122"/>
    </source>
</evidence>
<dbReference type="CDD" id="cd00038">
    <property type="entry name" value="CAP_ED"/>
    <property type="match status" value="1"/>
</dbReference>
<dbReference type="Pfam" id="PF10335">
    <property type="entry name" value="DUF294_C"/>
    <property type="match status" value="1"/>
</dbReference>
<dbReference type="Gene3D" id="2.60.120.10">
    <property type="entry name" value="Jelly Rolls"/>
    <property type="match status" value="1"/>
</dbReference>
<dbReference type="Gene3D" id="3.10.580.10">
    <property type="entry name" value="CBS-domain"/>
    <property type="match status" value="1"/>
</dbReference>
<dbReference type="EMBL" id="VOSC01000019">
    <property type="protein sequence ID" value="TXE11843.1"/>
    <property type="molecule type" value="Genomic_DNA"/>
</dbReference>
<sequence length="638" mass="72101">MKNSIADRVAHFLSGFPPFDLLSLNSLNKIAVETSIIYLDKGDVLFKKDDTYHQHFYVVRDGSVMLYHTHENEKLIAGINDTGDIFGLRALITKENYKLSAIANEEAIVYAIPIEVFESVTQNLVKVQKYLITAFASNSHDPYTAEENSRIFVDYLPNSSQDLANFQTANYTEKPETCNENATLQEAAIAMSNHSISCIIVVNNDKIPLGIITNSDIKNKVATGKFPITTKVTNIMSAPVITDSPGITVASAQLQMIQHNISHICITKDGTPNTKLVGILTHHDILVTLGNSPSVILKDIKRAKRTRHLRQARLKANTLLKSYLEQNIPLSHIIKLISKINDAVTERAIILAIRKMETPPPVAFSWLSIGSQGRKEQLLFTDQDNALIFEDVDKTKYKQTQAYFIKLSKLVTKTLNVIGFEYCEADMMASNPEWCKSVSQWQQQFKEWIEKPDEKAILLASIFFDYNHIYGNKTLVDALTNSIYKALENSSLFCRILAKDALKNPPPLGFFKQFLVEHNGEQKDLFNIKSRALMPLIDAARVLTLSNKIKDINNTAERFEKLAEIDPNNAELFNSCAYASKALLKFRTKQGLLHDNSGKFIELESLSKEEKLKLRRCFKPILDVQEILKIRFDLKNIL</sequence>
<organism evidence="5 6">
    <name type="scientific">Seonamhaeicola algicola</name>
    <dbReference type="NCBI Taxonomy" id="1719036"/>
    <lineage>
        <taxon>Bacteria</taxon>
        <taxon>Pseudomonadati</taxon>
        <taxon>Bacteroidota</taxon>
        <taxon>Flavobacteriia</taxon>
        <taxon>Flavobacteriales</taxon>
        <taxon>Flavobacteriaceae</taxon>
    </lineage>
</organism>
<dbReference type="SUPFAM" id="SSF51206">
    <property type="entry name" value="cAMP-binding domain-like"/>
    <property type="match status" value="1"/>
</dbReference>
<dbReference type="OrthoDB" id="9810963at2"/>
<dbReference type="RefSeq" id="WP_147133640.1">
    <property type="nucleotide sequence ID" value="NZ_VOSC01000019.1"/>
</dbReference>
<dbReference type="GO" id="GO:0008773">
    <property type="term" value="F:[protein-PII] uridylyltransferase activity"/>
    <property type="evidence" value="ECO:0007669"/>
    <property type="project" value="InterPro"/>
</dbReference>
<dbReference type="Proteomes" id="UP000321790">
    <property type="component" value="Unassembled WGS sequence"/>
</dbReference>
<feature type="domain" description="CBS" evidence="4">
    <location>
        <begin position="171"/>
        <end position="228"/>
    </location>
</feature>
<evidence type="ECO:0000256" key="2">
    <source>
        <dbReference type="PROSITE-ProRule" id="PRU00703"/>
    </source>
</evidence>
<name>A0A5C7AVX8_9FLAO</name>
<dbReference type="SMART" id="SM00116">
    <property type="entry name" value="CBS"/>
    <property type="match status" value="2"/>
</dbReference>
<dbReference type="InterPro" id="IPR018821">
    <property type="entry name" value="DUF294_put_nucleoTrafse_sb-bd"/>
</dbReference>
<evidence type="ECO:0000259" key="4">
    <source>
        <dbReference type="PROSITE" id="PS51371"/>
    </source>
</evidence>
<accession>A0A5C7AVX8</accession>
<feature type="domain" description="Cyclic nucleotide-binding" evidence="3">
    <location>
        <begin position="54"/>
        <end position="138"/>
    </location>
</feature>
<dbReference type="InterPro" id="IPR051257">
    <property type="entry name" value="Diverse_CBS-Domain"/>
</dbReference>
<protein>
    <submittedName>
        <fullName evidence="5">CBS domain-containing protein</fullName>
    </submittedName>
</protein>
<keyword evidence="6" id="KW-1185">Reference proteome</keyword>
<dbReference type="PROSITE" id="PS50042">
    <property type="entry name" value="CNMP_BINDING_3"/>
    <property type="match status" value="1"/>
</dbReference>
<evidence type="ECO:0000313" key="5">
    <source>
        <dbReference type="EMBL" id="TXE11843.1"/>
    </source>
</evidence>
<dbReference type="InterPro" id="IPR014710">
    <property type="entry name" value="RmlC-like_jellyroll"/>
</dbReference>
<dbReference type="PANTHER" id="PTHR43080:SF29">
    <property type="entry name" value="OS02G0818000 PROTEIN"/>
    <property type="match status" value="1"/>
</dbReference>
<dbReference type="CDD" id="cd05401">
    <property type="entry name" value="NT_GlnE_GlnD_like"/>
    <property type="match status" value="1"/>
</dbReference>
<dbReference type="Pfam" id="PF00571">
    <property type="entry name" value="CBS"/>
    <property type="match status" value="2"/>
</dbReference>
<dbReference type="Pfam" id="PF03445">
    <property type="entry name" value="DUF294"/>
    <property type="match status" value="1"/>
</dbReference>
<dbReference type="PANTHER" id="PTHR43080">
    <property type="entry name" value="CBS DOMAIN-CONTAINING PROTEIN CBSX3, MITOCHONDRIAL"/>
    <property type="match status" value="1"/>
</dbReference>
<dbReference type="InterPro" id="IPR000644">
    <property type="entry name" value="CBS_dom"/>
</dbReference>
<dbReference type="InterPro" id="IPR005105">
    <property type="entry name" value="GlnD_Uridyltrans_N"/>
</dbReference>
<keyword evidence="1 2" id="KW-0129">CBS domain</keyword>
<evidence type="ECO:0000313" key="6">
    <source>
        <dbReference type="Proteomes" id="UP000321790"/>
    </source>
</evidence>
<dbReference type="InterPro" id="IPR018490">
    <property type="entry name" value="cNMP-bd_dom_sf"/>
</dbReference>
<dbReference type="InterPro" id="IPR000595">
    <property type="entry name" value="cNMP-bd_dom"/>
</dbReference>
<feature type="domain" description="CBS" evidence="4">
    <location>
        <begin position="236"/>
        <end position="295"/>
    </location>
</feature>
<proteinExistence type="predicted"/>
<gene>
    <name evidence="5" type="ORF">FUA26_07200</name>
</gene>